<evidence type="ECO:0000256" key="4">
    <source>
        <dbReference type="ARBA" id="ARBA00020268"/>
    </source>
</evidence>
<dbReference type="AlphaFoldDB" id="A0A315Y4F4"/>
<accession>A0A315Y4F4</accession>
<feature type="transmembrane region" description="Helical" evidence="13">
    <location>
        <begin position="100"/>
        <end position="125"/>
    </location>
</feature>
<evidence type="ECO:0000313" key="15">
    <source>
        <dbReference type="Proteomes" id="UP000245720"/>
    </source>
</evidence>
<keyword evidence="8 13" id="KW-0812">Transmembrane</keyword>
<comment type="subcellular location">
    <subcellularLocation>
        <location evidence="2">Cell membrane</location>
        <topology evidence="2">Multi-pass membrane protein</topology>
    </subcellularLocation>
</comment>
<dbReference type="PANTHER" id="PTHR43298:SF2">
    <property type="entry name" value="FMN_FAD EXPORTER YEEO-RELATED"/>
    <property type="match status" value="1"/>
</dbReference>
<reference evidence="14 15" key="1">
    <citation type="submission" date="2018-05" db="EMBL/GenBank/DDBJ databases">
        <title>The Hungate 1000. A catalogue of reference genomes from the rumen microbiome.</title>
        <authorList>
            <person name="Kelly W."/>
        </authorList>
    </citation>
    <scope>NUCLEOTIDE SEQUENCE [LARGE SCALE GENOMIC DNA]</scope>
    <source>
        <strain evidence="14 15">SAb67</strain>
    </source>
</reference>
<dbReference type="GO" id="GO:0042910">
    <property type="term" value="F:xenobiotic transmembrane transporter activity"/>
    <property type="evidence" value="ECO:0007669"/>
    <property type="project" value="InterPro"/>
</dbReference>
<dbReference type="InterPro" id="IPR050222">
    <property type="entry name" value="MATE_MdtK"/>
</dbReference>
<dbReference type="GO" id="GO:0015297">
    <property type="term" value="F:antiporter activity"/>
    <property type="evidence" value="ECO:0007669"/>
    <property type="project" value="UniProtKB-KW"/>
</dbReference>
<evidence type="ECO:0000256" key="2">
    <source>
        <dbReference type="ARBA" id="ARBA00004651"/>
    </source>
</evidence>
<feature type="transmembrane region" description="Helical" evidence="13">
    <location>
        <begin position="177"/>
        <end position="196"/>
    </location>
</feature>
<dbReference type="PANTHER" id="PTHR43298">
    <property type="entry name" value="MULTIDRUG RESISTANCE PROTEIN NORM-RELATED"/>
    <property type="match status" value="1"/>
</dbReference>
<evidence type="ECO:0000256" key="8">
    <source>
        <dbReference type="ARBA" id="ARBA00022692"/>
    </source>
</evidence>
<comment type="caution">
    <text evidence="14">The sequence shown here is derived from an EMBL/GenBank/DDBJ whole genome shotgun (WGS) entry which is preliminary data.</text>
</comment>
<dbReference type="GO" id="GO:0006811">
    <property type="term" value="P:monoatomic ion transport"/>
    <property type="evidence" value="ECO:0007669"/>
    <property type="project" value="UniProtKB-KW"/>
</dbReference>
<dbReference type="NCBIfam" id="TIGR00797">
    <property type="entry name" value="matE"/>
    <property type="match status" value="1"/>
</dbReference>
<sequence>MSSQFRKKYIGSRGFYKSVMVMVIPMILQMMVTNLVSLIDNIMVGRLGTEPMSGVSIINQFVFVFNVTIFGAVAGPSIFGAQFFGKGDHEGQKHTFRFRLLVCTGIIAIAALICSIFGSSLISLFISKESTPQQRDAIMTSGMDYLKIIMLGFIPFGIGQAYSSVVRECGFTKAPMAAAMSAVGINVLLDWCLIFGKLGLPEMGVRGAAWATVIAKTIEALVVIVWAHTHPDKNKYIRGLFRGFRIPASLMADITKKGIPMLANEFLWSFGMSVVMQCYSVRSTEVVAARNISSTMTNLFSSVYLQMGACIAIIVGARLGANKLEEARDTDNKLLFFAVAAAAAVGLVTLPFAPIFPHIYNTEPSVRSLAAYMIVIQAMAMPLWGYTNACYFTLRSGGKTGITFLFDFGFTWVIMIPLAAVLAYFTDLDIRIIFAAVTFSEIIKVVIGYFMVKSDIWVNNIVKDI</sequence>
<evidence type="ECO:0000256" key="6">
    <source>
        <dbReference type="ARBA" id="ARBA00022449"/>
    </source>
</evidence>
<feature type="transmembrane region" description="Helical" evidence="13">
    <location>
        <begin position="369"/>
        <end position="392"/>
    </location>
</feature>
<keyword evidence="6" id="KW-0050">Antiport</keyword>
<keyword evidence="11 13" id="KW-0472">Membrane</keyword>
<feature type="transmembrane region" description="Helical" evidence="13">
    <location>
        <begin position="145"/>
        <end position="165"/>
    </location>
</feature>
<keyword evidence="10" id="KW-0406">Ion transport</keyword>
<evidence type="ECO:0000256" key="10">
    <source>
        <dbReference type="ARBA" id="ARBA00023065"/>
    </source>
</evidence>
<keyword evidence="7" id="KW-1003">Cell membrane</keyword>
<feature type="transmembrane region" description="Helical" evidence="13">
    <location>
        <begin position="404"/>
        <end position="426"/>
    </location>
</feature>
<evidence type="ECO:0000256" key="3">
    <source>
        <dbReference type="ARBA" id="ARBA00010199"/>
    </source>
</evidence>
<comment type="function">
    <text evidence="1">Multidrug efflux pump.</text>
</comment>
<proteinExistence type="inferred from homology"/>
<dbReference type="RefSeq" id="WP_109725695.1">
    <property type="nucleotide sequence ID" value="NZ_QGDI01000003.1"/>
</dbReference>
<feature type="transmembrane region" description="Helical" evidence="13">
    <location>
        <begin position="333"/>
        <end position="357"/>
    </location>
</feature>
<comment type="similarity">
    <text evidence="3">Belongs to the multi antimicrobial extrusion (MATE) (TC 2.A.66.1) family.</text>
</comment>
<keyword evidence="9 13" id="KW-1133">Transmembrane helix</keyword>
<gene>
    <name evidence="14" type="ORF">IE37_00829</name>
</gene>
<dbReference type="InterPro" id="IPR048279">
    <property type="entry name" value="MdtK-like"/>
</dbReference>
<dbReference type="PIRSF" id="PIRSF006603">
    <property type="entry name" value="DinF"/>
    <property type="match status" value="1"/>
</dbReference>
<dbReference type="Proteomes" id="UP000245720">
    <property type="component" value="Unassembled WGS sequence"/>
</dbReference>
<evidence type="ECO:0000256" key="13">
    <source>
        <dbReference type="SAM" id="Phobius"/>
    </source>
</evidence>
<dbReference type="EMBL" id="QGDI01000003">
    <property type="protein sequence ID" value="PWJ13899.1"/>
    <property type="molecule type" value="Genomic_DNA"/>
</dbReference>
<dbReference type="OrthoDB" id="9780160at2"/>
<feature type="transmembrane region" description="Helical" evidence="13">
    <location>
        <begin position="15"/>
        <end position="37"/>
    </location>
</feature>
<name>A0A315Y4F4_RUMFL</name>
<evidence type="ECO:0000256" key="5">
    <source>
        <dbReference type="ARBA" id="ARBA00022448"/>
    </source>
</evidence>
<evidence type="ECO:0000313" key="14">
    <source>
        <dbReference type="EMBL" id="PWJ13899.1"/>
    </source>
</evidence>
<feature type="transmembrane region" description="Helical" evidence="13">
    <location>
        <begin position="57"/>
        <end position="79"/>
    </location>
</feature>
<evidence type="ECO:0000256" key="9">
    <source>
        <dbReference type="ARBA" id="ARBA00022989"/>
    </source>
</evidence>
<evidence type="ECO:0000256" key="12">
    <source>
        <dbReference type="ARBA" id="ARBA00031636"/>
    </source>
</evidence>
<dbReference type="Pfam" id="PF01554">
    <property type="entry name" value="MatE"/>
    <property type="match status" value="2"/>
</dbReference>
<evidence type="ECO:0000256" key="7">
    <source>
        <dbReference type="ARBA" id="ARBA00022475"/>
    </source>
</evidence>
<evidence type="ECO:0000256" key="1">
    <source>
        <dbReference type="ARBA" id="ARBA00003408"/>
    </source>
</evidence>
<dbReference type="InterPro" id="IPR002528">
    <property type="entry name" value="MATE_fam"/>
</dbReference>
<keyword evidence="5" id="KW-0813">Transport</keyword>
<feature type="transmembrane region" description="Helical" evidence="13">
    <location>
        <begin position="432"/>
        <end position="452"/>
    </location>
</feature>
<feature type="transmembrane region" description="Helical" evidence="13">
    <location>
        <begin position="303"/>
        <end position="321"/>
    </location>
</feature>
<protein>
    <recommendedName>
        <fullName evidence="4">Probable multidrug resistance protein NorM</fullName>
    </recommendedName>
    <alternativeName>
        <fullName evidence="12">Multidrug-efflux transporter</fullName>
    </alternativeName>
</protein>
<feature type="transmembrane region" description="Helical" evidence="13">
    <location>
        <begin position="208"/>
        <end position="228"/>
    </location>
</feature>
<evidence type="ECO:0000256" key="11">
    <source>
        <dbReference type="ARBA" id="ARBA00023136"/>
    </source>
</evidence>
<organism evidence="14 15">
    <name type="scientific">Ruminococcus flavefaciens</name>
    <dbReference type="NCBI Taxonomy" id="1265"/>
    <lineage>
        <taxon>Bacteria</taxon>
        <taxon>Bacillati</taxon>
        <taxon>Bacillota</taxon>
        <taxon>Clostridia</taxon>
        <taxon>Eubacteriales</taxon>
        <taxon>Oscillospiraceae</taxon>
        <taxon>Ruminococcus</taxon>
    </lineage>
</organism>
<dbReference type="GO" id="GO:0005886">
    <property type="term" value="C:plasma membrane"/>
    <property type="evidence" value="ECO:0007669"/>
    <property type="project" value="UniProtKB-SubCell"/>
</dbReference>